<dbReference type="EMBL" id="JBHRTS010000002">
    <property type="protein sequence ID" value="MFC3193208.1"/>
    <property type="molecule type" value="Genomic_DNA"/>
</dbReference>
<comment type="caution">
    <text evidence="1">The sequence shown here is derived from an EMBL/GenBank/DDBJ whole genome shotgun (WGS) entry which is preliminary data.</text>
</comment>
<organism evidence="1 2">
    <name type="scientific">Marinicella sediminis</name>
    <dbReference type="NCBI Taxonomy" id="1792834"/>
    <lineage>
        <taxon>Bacteria</taxon>
        <taxon>Pseudomonadati</taxon>
        <taxon>Pseudomonadota</taxon>
        <taxon>Gammaproteobacteria</taxon>
        <taxon>Lysobacterales</taxon>
        <taxon>Marinicellaceae</taxon>
        <taxon>Marinicella</taxon>
    </lineage>
</organism>
<proteinExistence type="predicted"/>
<sequence>MISNELIQETMAYFHLHKSNRFVVSPSLPILFFGDIDAYSRSSLKIVTVGKNPSDNEFKINKDDPYSFCRFPDWSNSIESLTNCLKSYFKNKPLKQWFSCYEPILNGAESSYYDGAFKNRAIHTDLCSPLATDPTWSKLTDIERDTLFSSGSNIWIKLIEDLQPDLILVSIPRQLFEKFFSGEANLLESFKFKEDGTARKKPYDVISKKYKFNSGKTATAVWGMPSNKPFDQISNRIRRIVGERLKDELLNVNI</sequence>
<gene>
    <name evidence="1" type="ORF">ACFODZ_03025</name>
</gene>
<evidence type="ECO:0008006" key="3">
    <source>
        <dbReference type="Google" id="ProtNLM"/>
    </source>
</evidence>
<accession>A0ABV7JAE8</accession>
<dbReference type="RefSeq" id="WP_157892656.1">
    <property type="nucleotide sequence ID" value="NZ_JBHRTS010000002.1"/>
</dbReference>
<evidence type="ECO:0000313" key="1">
    <source>
        <dbReference type="EMBL" id="MFC3193208.1"/>
    </source>
</evidence>
<keyword evidence="2" id="KW-1185">Reference proteome</keyword>
<name>A0ABV7JAE8_9GAMM</name>
<dbReference type="Proteomes" id="UP001595533">
    <property type="component" value="Unassembled WGS sequence"/>
</dbReference>
<evidence type="ECO:0000313" key="2">
    <source>
        <dbReference type="Proteomes" id="UP001595533"/>
    </source>
</evidence>
<protein>
    <recommendedName>
        <fullName evidence="3">Uracil-DNA glycosylase-like domain-containing protein</fullName>
    </recommendedName>
</protein>
<reference evidence="2" key="1">
    <citation type="journal article" date="2019" name="Int. J. Syst. Evol. Microbiol.">
        <title>The Global Catalogue of Microorganisms (GCM) 10K type strain sequencing project: providing services to taxonomists for standard genome sequencing and annotation.</title>
        <authorList>
            <consortium name="The Broad Institute Genomics Platform"/>
            <consortium name="The Broad Institute Genome Sequencing Center for Infectious Disease"/>
            <person name="Wu L."/>
            <person name="Ma J."/>
        </authorList>
    </citation>
    <scope>NUCLEOTIDE SEQUENCE [LARGE SCALE GENOMIC DNA]</scope>
    <source>
        <strain evidence="2">KCTC 42953</strain>
    </source>
</reference>